<dbReference type="EMBL" id="RZNC01000003">
    <property type="protein sequence ID" value="RWZ61641.1"/>
    <property type="molecule type" value="Genomic_DNA"/>
</dbReference>
<keyword evidence="1" id="KW-0812">Transmembrane</keyword>
<accession>A0A3S4B2V7</accession>
<dbReference type="GO" id="GO:0016020">
    <property type="term" value="C:membrane"/>
    <property type="evidence" value="ECO:0007669"/>
    <property type="project" value="InterPro"/>
</dbReference>
<sequence length="95" mass="10825">MPLIGNILYAALLIYLLVMWARFILDLVRTFNRSWRPSGVGLVAAEAVYFLTDPPIRFFRRVLPPVRVGRAALDFGWTLTMLCVLVAMILVGFIR</sequence>
<feature type="transmembrane region" description="Helical" evidence="1">
    <location>
        <begin position="76"/>
        <end position="94"/>
    </location>
</feature>
<dbReference type="Pfam" id="PF02325">
    <property type="entry name" value="CCB3_YggT"/>
    <property type="match status" value="1"/>
</dbReference>
<dbReference type="AlphaFoldDB" id="A0A3S4B2V7"/>
<keyword evidence="1" id="KW-1133">Transmembrane helix</keyword>
<keyword evidence="3" id="KW-1185">Reference proteome</keyword>
<dbReference type="InterPro" id="IPR003425">
    <property type="entry name" value="CCB3/YggT"/>
</dbReference>
<dbReference type="OrthoDB" id="3216131at2"/>
<evidence type="ECO:0000313" key="2">
    <source>
        <dbReference type="EMBL" id="RWZ61641.1"/>
    </source>
</evidence>
<protein>
    <submittedName>
        <fullName evidence="2">YggT family protein</fullName>
    </submittedName>
</protein>
<evidence type="ECO:0000256" key="1">
    <source>
        <dbReference type="SAM" id="Phobius"/>
    </source>
</evidence>
<gene>
    <name evidence="2" type="ORF">ELQ92_10895</name>
</gene>
<keyword evidence="1" id="KW-0472">Membrane</keyword>
<organism evidence="2 3">
    <name type="scientific">Labedella populi</name>
    <dbReference type="NCBI Taxonomy" id="2498850"/>
    <lineage>
        <taxon>Bacteria</taxon>
        <taxon>Bacillati</taxon>
        <taxon>Actinomycetota</taxon>
        <taxon>Actinomycetes</taxon>
        <taxon>Micrococcales</taxon>
        <taxon>Microbacteriaceae</taxon>
        <taxon>Labedella</taxon>
    </lineage>
</organism>
<feature type="transmembrane region" description="Helical" evidence="1">
    <location>
        <begin position="6"/>
        <end position="25"/>
    </location>
</feature>
<evidence type="ECO:0000313" key="3">
    <source>
        <dbReference type="Proteomes" id="UP000288603"/>
    </source>
</evidence>
<comment type="caution">
    <text evidence="2">The sequence shown here is derived from an EMBL/GenBank/DDBJ whole genome shotgun (WGS) entry which is preliminary data.</text>
</comment>
<proteinExistence type="predicted"/>
<dbReference type="Proteomes" id="UP000288603">
    <property type="component" value="Unassembled WGS sequence"/>
</dbReference>
<name>A0A3S4B2V7_9MICO</name>
<reference evidence="2 3" key="1">
    <citation type="submission" date="2018-12" db="EMBL/GenBank/DDBJ databases">
        <authorList>
            <person name="Li F."/>
        </authorList>
    </citation>
    <scope>NUCLEOTIDE SEQUENCE [LARGE SCALE GENOMIC DNA]</scope>
    <source>
        <strain evidence="2 3">8H24J-4-2</strain>
    </source>
</reference>